<dbReference type="AlphaFoldDB" id="A0A420ZBC1"/>
<evidence type="ECO:0000256" key="1">
    <source>
        <dbReference type="SAM" id="Coils"/>
    </source>
</evidence>
<reference evidence="2 3" key="1">
    <citation type="submission" date="2018-06" db="EMBL/GenBank/DDBJ databases">
        <title>Extensive metabolic versatility and redundancy in microbially diverse, dynamic hydrothermal sediments.</title>
        <authorList>
            <person name="Dombrowski N."/>
            <person name="Teske A."/>
            <person name="Baker B.J."/>
        </authorList>
    </citation>
    <scope>NUCLEOTIDE SEQUENCE [LARGE SCALE GENOMIC DNA]</scope>
    <source>
        <strain evidence="2">B79_G16</strain>
    </source>
</reference>
<dbReference type="GO" id="GO:0006355">
    <property type="term" value="P:regulation of DNA-templated transcription"/>
    <property type="evidence" value="ECO:0007669"/>
    <property type="project" value="InterPro"/>
</dbReference>
<accession>A0A420ZBC1</accession>
<feature type="coiled-coil region" evidence="1">
    <location>
        <begin position="58"/>
        <end position="85"/>
    </location>
</feature>
<sequence>MHVKIDRRVKYTEPRKDFLLKIPLSVFERLKEKASKNGLSVTETINAHLLSSIDSDFAVEMARSLKELNEEIRKWKSVAKKQQDMLDHIQSRLKNDVLSLYTEIKADPELESFVKKFKNDYLKVFRTKKTGIERDQTRKAWTNIIYRKFEERMIEKGKMIKSEKLAKAMIRMVLKELEG</sequence>
<dbReference type="InterPro" id="IPR013321">
    <property type="entry name" value="Arc_rbn_hlx_hlx"/>
</dbReference>
<dbReference type="Proteomes" id="UP000281261">
    <property type="component" value="Unassembled WGS sequence"/>
</dbReference>
<proteinExistence type="predicted"/>
<comment type="caution">
    <text evidence="2">The sequence shown here is derived from an EMBL/GenBank/DDBJ whole genome shotgun (WGS) entry which is preliminary data.</text>
</comment>
<keyword evidence="1" id="KW-0175">Coiled coil</keyword>
<evidence type="ECO:0000313" key="3">
    <source>
        <dbReference type="Proteomes" id="UP000281261"/>
    </source>
</evidence>
<dbReference type="SUPFAM" id="SSF47598">
    <property type="entry name" value="Ribbon-helix-helix"/>
    <property type="match status" value="1"/>
</dbReference>
<dbReference type="EMBL" id="QMNG01000068">
    <property type="protein sequence ID" value="RLC36299.1"/>
    <property type="molecule type" value="Genomic_DNA"/>
</dbReference>
<organism evidence="2 3">
    <name type="scientific">candidate division Kazan bacterium</name>
    <dbReference type="NCBI Taxonomy" id="2202143"/>
    <lineage>
        <taxon>Bacteria</taxon>
        <taxon>Bacteria division Kazan-3B-28</taxon>
    </lineage>
</organism>
<protein>
    <submittedName>
        <fullName evidence="2">Uncharacterized protein</fullName>
    </submittedName>
</protein>
<evidence type="ECO:0000313" key="2">
    <source>
        <dbReference type="EMBL" id="RLC36299.1"/>
    </source>
</evidence>
<dbReference type="InterPro" id="IPR010985">
    <property type="entry name" value="Ribbon_hlx_hlx"/>
</dbReference>
<gene>
    <name evidence="2" type="ORF">DRH29_04850</name>
</gene>
<name>A0A420ZBC1_UNCK3</name>
<dbReference type="Gene3D" id="1.10.1220.10">
    <property type="entry name" value="Met repressor-like"/>
    <property type="match status" value="1"/>
</dbReference>